<dbReference type="RefSeq" id="XP_041187971.1">
    <property type="nucleotide sequence ID" value="XM_041342277.1"/>
</dbReference>
<dbReference type="AlphaFoldDB" id="A0A9P7DZT9"/>
<keyword evidence="2" id="KW-1185">Reference proteome</keyword>
<accession>A0A9P7DZT9</accession>
<evidence type="ECO:0000313" key="2">
    <source>
        <dbReference type="Proteomes" id="UP000807769"/>
    </source>
</evidence>
<gene>
    <name evidence="1" type="ORF">BJ212DRAFT_1580402</name>
</gene>
<reference evidence="1" key="1">
    <citation type="journal article" date="2020" name="New Phytol.">
        <title>Comparative genomics reveals dynamic genome evolution in host specialist ectomycorrhizal fungi.</title>
        <authorList>
            <person name="Lofgren L.A."/>
            <person name="Nguyen N.H."/>
            <person name="Vilgalys R."/>
            <person name="Ruytinx J."/>
            <person name="Liao H.L."/>
            <person name="Branco S."/>
            <person name="Kuo A."/>
            <person name="LaButti K."/>
            <person name="Lipzen A."/>
            <person name="Andreopoulos W."/>
            <person name="Pangilinan J."/>
            <person name="Riley R."/>
            <person name="Hundley H."/>
            <person name="Na H."/>
            <person name="Barry K."/>
            <person name="Grigoriev I.V."/>
            <person name="Stajich J.E."/>
            <person name="Kennedy P.G."/>
        </authorList>
    </citation>
    <scope>NUCLEOTIDE SEQUENCE</scope>
    <source>
        <strain evidence="1">MN1</strain>
    </source>
</reference>
<dbReference type="EMBL" id="JABBWG010000044">
    <property type="protein sequence ID" value="KAG1807302.1"/>
    <property type="molecule type" value="Genomic_DNA"/>
</dbReference>
<organism evidence="1 2">
    <name type="scientific">Suillus subaureus</name>
    <dbReference type="NCBI Taxonomy" id="48587"/>
    <lineage>
        <taxon>Eukaryota</taxon>
        <taxon>Fungi</taxon>
        <taxon>Dikarya</taxon>
        <taxon>Basidiomycota</taxon>
        <taxon>Agaricomycotina</taxon>
        <taxon>Agaricomycetes</taxon>
        <taxon>Agaricomycetidae</taxon>
        <taxon>Boletales</taxon>
        <taxon>Suillineae</taxon>
        <taxon>Suillaceae</taxon>
        <taxon>Suillus</taxon>
    </lineage>
</organism>
<name>A0A9P7DZT9_9AGAM</name>
<proteinExistence type="predicted"/>
<dbReference type="OrthoDB" id="2959034at2759"/>
<comment type="caution">
    <text evidence="1">The sequence shown here is derived from an EMBL/GenBank/DDBJ whole genome shotgun (WGS) entry which is preliminary data.</text>
</comment>
<evidence type="ECO:0000313" key="1">
    <source>
        <dbReference type="EMBL" id="KAG1807302.1"/>
    </source>
</evidence>
<dbReference type="Proteomes" id="UP000807769">
    <property type="component" value="Unassembled WGS sequence"/>
</dbReference>
<dbReference type="GeneID" id="64636293"/>
<protein>
    <submittedName>
        <fullName evidence="1">Uncharacterized protein</fullName>
    </submittedName>
</protein>
<sequence length="288" mass="32054">MNSKPSMTRIARLSIKSRRLSISSFLPAGKQKRAIVLSRIRDLVSATNSTPSSIDSIVNACASALTAPQLSGLLQTPNIEAHTALYWAIVNHRQEVFSAFARFISKFSSECSSDLHFACMQISDHALFSQLNLQNSDAKSESLRRFLGCPPGEIEVHEGGELDDHQFVASFHIGMSQKCLRATQELKQEFVAQGRIWWIRFYMGTSWRWRVGCGLSSPSLPACPKSSLLLGTHTRQGEPGRETPPKVLVRTEFLETVVPDEPKRYIGDVDGKALIAWSSLLGDWVTYE</sequence>